<protein>
    <recommendedName>
        <fullName evidence="3">DUF2652 domain-containing protein</fullName>
    </recommendedName>
</protein>
<dbReference type="EMBL" id="CP002955">
    <property type="protein sequence ID" value="AEL28143.1"/>
    <property type="molecule type" value="Genomic_DNA"/>
</dbReference>
<dbReference type="STRING" id="880070.Cycma_4441"/>
<evidence type="ECO:0000313" key="2">
    <source>
        <dbReference type="Proteomes" id="UP000001635"/>
    </source>
</evidence>
<dbReference type="Proteomes" id="UP000001635">
    <property type="component" value="Chromosome"/>
</dbReference>
<evidence type="ECO:0008006" key="3">
    <source>
        <dbReference type="Google" id="ProtNLM"/>
    </source>
</evidence>
<dbReference type="HOGENOM" id="CLU_766578_0_0_10"/>
<sequence length="370" mass="43109">MYAFSPVTNSSKGIIFIPDISGFTQFIKKTEIIHSQHIITELIELIIKETGDEFSVSEIEGDAVLFFNNNSLPDFEKLTSLCITIFKKFHQHLKYYARDRICHCGACNSTEKLSLKFILHSGTITQFEVGGHQKLLGEDVIVAHRFLKNRIDQSEYILFSGDFINDSKPSSHHLNSLIIGEENLEGLDNKMYYYRSLGPFKKEIEEPPARKSLNFPTIKTGKMVDISAQPKELLQMLTEPEHRIKWMKSLNRITLKDQKINRILSYHECVLGGNHLEVSIEDVVTNDVGIKFFERAQMKRPLLDFMVFYHMEKKDSKITQVGIGNHFFKSKYWIINRILLPILPLVFRFLNQINLRRLKEYTEKEYRNIL</sequence>
<dbReference type="AlphaFoldDB" id="G0IYZ8"/>
<accession>G0IYZ8</accession>
<dbReference type="OrthoDB" id="625021at2"/>
<proteinExistence type="predicted"/>
<dbReference type="InterPro" id="IPR020503">
    <property type="entry name" value="Uncharacterised_Rv2561"/>
</dbReference>
<dbReference type="Pfam" id="PF10851">
    <property type="entry name" value="DUF2652"/>
    <property type="match status" value="1"/>
</dbReference>
<dbReference type="SUPFAM" id="SSF55073">
    <property type="entry name" value="Nucleotide cyclase"/>
    <property type="match status" value="1"/>
</dbReference>
<keyword evidence="2" id="KW-1185">Reference proteome</keyword>
<name>G0IYZ8_CYCMS</name>
<dbReference type="KEGG" id="cmr:Cycma_4441"/>
<organism evidence="1 2">
    <name type="scientific">Cyclobacterium marinum (strain ATCC 25205 / DSM 745 / LMG 13164 / NCIMB 1802)</name>
    <name type="common">Flectobacillus marinus</name>
    <dbReference type="NCBI Taxonomy" id="880070"/>
    <lineage>
        <taxon>Bacteria</taxon>
        <taxon>Pseudomonadati</taxon>
        <taxon>Bacteroidota</taxon>
        <taxon>Cytophagia</taxon>
        <taxon>Cytophagales</taxon>
        <taxon>Cyclobacteriaceae</taxon>
        <taxon>Cyclobacterium</taxon>
    </lineage>
</organism>
<evidence type="ECO:0000313" key="1">
    <source>
        <dbReference type="EMBL" id="AEL28143.1"/>
    </source>
</evidence>
<dbReference type="eggNOG" id="COG2114">
    <property type="taxonomic scope" value="Bacteria"/>
</dbReference>
<gene>
    <name evidence="1" type="ordered locus">Cycma_4441</name>
</gene>
<dbReference type="InterPro" id="IPR029787">
    <property type="entry name" value="Nucleotide_cyclase"/>
</dbReference>
<dbReference type="Gene3D" id="3.30.70.1230">
    <property type="entry name" value="Nucleotide cyclase"/>
    <property type="match status" value="1"/>
</dbReference>
<reference evidence="2" key="1">
    <citation type="submission" date="2011-07" db="EMBL/GenBank/DDBJ databases">
        <title>The complete genome of Cyclobacterium marinum DSM 745.</title>
        <authorList>
            <person name="Lucas S."/>
            <person name="Han J."/>
            <person name="Lapidus A."/>
            <person name="Bruce D."/>
            <person name="Goodwin L."/>
            <person name="Pitluck S."/>
            <person name="Peters L."/>
            <person name="Kyrpides N."/>
            <person name="Mavromatis K."/>
            <person name="Ivanova N."/>
            <person name="Ovchinnikova G."/>
            <person name="Chertkov O."/>
            <person name="Detter J.C."/>
            <person name="Tapia R."/>
            <person name="Han C."/>
            <person name="Land M."/>
            <person name="Hauser L."/>
            <person name="Markowitz V."/>
            <person name="Cheng J.-F."/>
            <person name="Hugenholtz P."/>
            <person name="Woyke T."/>
            <person name="Wu D."/>
            <person name="Tindall B."/>
            <person name="Schuetze A."/>
            <person name="Brambilla E."/>
            <person name="Klenk H.-P."/>
            <person name="Eisen J.A."/>
        </authorList>
    </citation>
    <scope>NUCLEOTIDE SEQUENCE [LARGE SCALE GENOMIC DNA]</scope>
    <source>
        <strain evidence="2">ATCC 25205 / DSM 745 / LMG 13164 / NCIMB 1802</strain>
    </source>
</reference>
<dbReference type="RefSeq" id="WP_014022427.1">
    <property type="nucleotide sequence ID" value="NC_015914.1"/>
</dbReference>